<dbReference type="Gene3D" id="1.25.40.60">
    <property type="match status" value="1"/>
</dbReference>
<reference evidence="2 3" key="1">
    <citation type="submission" date="2017-10" db="EMBL/GenBank/DDBJ databases">
        <authorList>
            <person name="Sibley D."/>
            <person name="Venepally P."/>
            <person name="Karamycheva S."/>
            <person name="Hadjithomas M."/>
            <person name="Khan A."/>
            <person name="Brunk B."/>
            <person name="Roos D."/>
            <person name="Caler E."/>
            <person name="Lorenzi H."/>
        </authorList>
    </citation>
    <scope>NUCLEOTIDE SEQUENCE [LARGE SCALE GENOMIC DNA]</scope>
    <source>
        <strain evidence="2 3">CAST</strain>
    </source>
</reference>
<dbReference type="Pfam" id="PF00995">
    <property type="entry name" value="Sec1"/>
    <property type="match status" value="1"/>
</dbReference>
<name>A0A3R8AWQ0_TOXGO</name>
<dbReference type="InterPro" id="IPR036045">
    <property type="entry name" value="Sec1-like_sf"/>
</dbReference>
<dbReference type="EMBL" id="AHIV02000135">
    <property type="protein sequence ID" value="RQX75325.1"/>
    <property type="molecule type" value="Genomic_DNA"/>
</dbReference>
<dbReference type="GO" id="GO:0016192">
    <property type="term" value="P:vesicle-mediated transport"/>
    <property type="evidence" value="ECO:0007669"/>
    <property type="project" value="InterPro"/>
</dbReference>
<comment type="similarity">
    <text evidence="1">Belongs to the STXBP/unc-18/SEC1 family.</text>
</comment>
<accession>A0A3R8AWQ0</accession>
<sequence length="196" mass="22057">MVLGFQTESTGQLESVDDMQRFVDAYPEVRKLAGNVSKHVAVIHALSKIVNDRALLDVSSLEQEVACRESRSDHFAQVADMLRNERVSSMDKLRLVLLIALRYEGDPRIQDLTAGLRQAGIDEEEIRLVRAMTQYAGRHARSADLFSNRNFLAVAKNTIQRGLKGTSNVYTQHKSLLWFTVESLIKGALKVPILFM</sequence>
<protein>
    <submittedName>
        <fullName evidence="2">Sec1 family protein</fullName>
    </submittedName>
</protein>
<proteinExistence type="inferred from homology"/>
<evidence type="ECO:0000313" key="3">
    <source>
        <dbReference type="Proteomes" id="UP000284452"/>
    </source>
</evidence>
<dbReference type="VEuPathDB" id="ToxoDB:TGCAST_386980"/>
<evidence type="ECO:0000313" key="2">
    <source>
        <dbReference type="EMBL" id="RQX75325.1"/>
    </source>
</evidence>
<dbReference type="Proteomes" id="UP000284452">
    <property type="component" value="Unassembled WGS sequence"/>
</dbReference>
<comment type="caution">
    <text evidence="2">The sequence shown here is derived from an EMBL/GenBank/DDBJ whole genome shotgun (WGS) entry which is preliminary data.</text>
</comment>
<dbReference type="SUPFAM" id="SSF56815">
    <property type="entry name" value="Sec1/munc18-like (SM) proteins"/>
    <property type="match status" value="1"/>
</dbReference>
<evidence type="ECO:0000256" key="1">
    <source>
        <dbReference type="ARBA" id="ARBA00009884"/>
    </source>
</evidence>
<organism evidence="2 3">
    <name type="scientific">Toxoplasma gondii CAST</name>
    <dbReference type="NCBI Taxonomy" id="943122"/>
    <lineage>
        <taxon>Eukaryota</taxon>
        <taxon>Sar</taxon>
        <taxon>Alveolata</taxon>
        <taxon>Apicomplexa</taxon>
        <taxon>Conoidasida</taxon>
        <taxon>Coccidia</taxon>
        <taxon>Eucoccidiorida</taxon>
        <taxon>Eimeriorina</taxon>
        <taxon>Sarcocystidae</taxon>
        <taxon>Toxoplasma</taxon>
    </lineage>
</organism>
<dbReference type="PANTHER" id="PTHR11679">
    <property type="entry name" value="VESICLE PROTEIN SORTING-ASSOCIATED"/>
    <property type="match status" value="1"/>
</dbReference>
<dbReference type="AlphaFoldDB" id="A0A3R8AWQ0"/>
<gene>
    <name evidence="2" type="ORF">TGCAST_386980</name>
</gene>
<dbReference type="InterPro" id="IPR001619">
    <property type="entry name" value="Sec1-like"/>
</dbReference>